<feature type="non-terminal residue" evidence="5">
    <location>
        <position position="1"/>
    </location>
</feature>
<comment type="caution">
    <text evidence="2">Lacks conserved residue(s) required for the propagation of feature annotation.</text>
</comment>
<keyword evidence="1" id="KW-0443">Lipid metabolism</keyword>
<accession>A0A0P9H6U3</accession>
<name>A0A0P9H6U3_9CHLR</name>
<dbReference type="InterPro" id="IPR016035">
    <property type="entry name" value="Acyl_Trfase/lysoPLipase"/>
</dbReference>
<dbReference type="InterPro" id="IPR002641">
    <property type="entry name" value="PNPLA_dom"/>
</dbReference>
<evidence type="ECO:0000259" key="4">
    <source>
        <dbReference type="PROSITE" id="PS51635"/>
    </source>
</evidence>
<evidence type="ECO:0000313" key="5">
    <source>
        <dbReference type="EMBL" id="KPV49594.1"/>
    </source>
</evidence>
<gene>
    <name evidence="5" type="ORF">SE17_31725</name>
</gene>
<evidence type="ECO:0000256" key="2">
    <source>
        <dbReference type="PROSITE-ProRule" id="PRU01161"/>
    </source>
</evidence>
<sequence length="418" mass="47337">VMPFADRQFLFSEEECRDLFPKYVVDYMVENAHAPADFAMPATITDERGRTHTLRFLPESDDLPVILGVRMSLSFPVLLSAVPLWTISRETFRAPEFHAPFALTFQNVRRNWFSDGGICSNFPIHFYDQLLPPYPTFGINLGQQTIDEQSGQLAGLDFQWEESTQSDADPAQRAYSTAPDAHVPTSSVSLPSSYPRDRPGPLWEALDGTMPGFIGAIVNTGLFYRDIVQSRLPSYYDRIVTIYLNDREGGINLDMPPSTISKIAGKGYEAADAIFGTFNFDHHLWVRTRLLLGKLEQSMIELHDPLFTQKPQVDQAKFNSLVAEITTFLTDSGVAHTTVQQLLDAQQAAYAQEGTRYPYARDAEWLQAVLPRLYVFLLMIQQWGGADRARLQLGIPSETIKELRQREDHIRLRVTPDL</sequence>
<dbReference type="EMBL" id="LJCR01001869">
    <property type="protein sequence ID" value="KPV49594.1"/>
    <property type="molecule type" value="Genomic_DNA"/>
</dbReference>
<feature type="domain" description="PNPLA" evidence="4">
    <location>
        <begin position="1"/>
        <end position="128"/>
    </location>
</feature>
<feature type="region of interest" description="Disordered" evidence="3">
    <location>
        <begin position="167"/>
        <end position="196"/>
    </location>
</feature>
<protein>
    <recommendedName>
        <fullName evidence="4">PNPLA domain-containing protein</fullName>
    </recommendedName>
</protein>
<dbReference type="Gene3D" id="3.40.1090.10">
    <property type="entry name" value="Cytosolic phospholipase A2 catalytic domain"/>
    <property type="match status" value="1"/>
</dbReference>
<dbReference type="PATRIC" id="fig|186479.3.peg.3248"/>
<evidence type="ECO:0000256" key="1">
    <source>
        <dbReference type="ARBA" id="ARBA00023098"/>
    </source>
</evidence>
<proteinExistence type="predicted"/>
<dbReference type="AlphaFoldDB" id="A0A0P9H6U3"/>
<reference evidence="5 6" key="1">
    <citation type="submission" date="2015-09" db="EMBL/GenBank/DDBJ databases">
        <title>Draft genome sequence of Kouleothrix aurantiaca JCM 19913.</title>
        <authorList>
            <person name="Hemp J."/>
        </authorList>
    </citation>
    <scope>NUCLEOTIDE SEQUENCE [LARGE SCALE GENOMIC DNA]</scope>
    <source>
        <strain evidence="5 6">COM-B</strain>
    </source>
</reference>
<evidence type="ECO:0000256" key="3">
    <source>
        <dbReference type="SAM" id="MobiDB-lite"/>
    </source>
</evidence>
<dbReference type="Pfam" id="PF01734">
    <property type="entry name" value="Patatin"/>
    <property type="match status" value="1"/>
</dbReference>
<evidence type="ECO:0000313" key="6">
    <source>
        <dbReference type="Proteomes" id="UP000050509"/>
    </source>
</evidence>
<feature type="short sequence motif" description="DGA/G" evidence="2">
    <location>
        <begin position="115"/>
        <end position="117"/>
    </location>
</feature>
<comment type="caution">
    <text evidence="5">The sequence shown here is derived from an EMBL/GenBank/DDBJ whole genome shotgun (WGS) entry which is preliminary data.</text>
</comment>
<dbReference type="Proteomes" id="UP000050509">
    <property type="component" value="Unassembled WGS sequence"/>
</dbReference>
<dbReference type="SUPFAM" id="SSF52151">
    <property type="entry name" value="FabD/lysophospholipase-like"/>
    <property type="match status" value="1"/>
</dbReference>
<dbReference type="GO" id="GO:0006629">
    <property type="term" value="P:lipid metabolic process"/>
    <property type="evidence" value="ECO:0007669"/>
    <property type="project" value="UniProtKB-KW"/>
</dbReference>
<dbReference type="PROSITE" id="PS51635">
    <property type="entry name" value="PNPLA"/>
    <property type="match status" value="1"/>
</dbReference>
<keyword evidence="6" id="KW-1185">Reference proteome</keyword>
<organism evidence="5 6">
    <name type="scientific">Kouleothrix aurantiaca</name>
    <dbReference type="NCBI Taxonomy" id="186479"/>
    <lineage>
        <taxon>Bacteria</taxon>
        <taxon>Bacillati</taxon>
        <taxon>Chloroflexota</taxon>
        <taxon>Chloroflexia</taxon>
        <taxon>Chloroflexales</taxon>
        <taxon>Roseiflexineae</taxon>
        <taxon>Roseiflexaceae</taxon>
        <taxon>Kouleothrix</taxon>
    </lineage>
</organism>